<sequence>SSQAGAKGSGQEDDEDLEDGFSELETPLVASEDENDDAVSAKSEISDEADANDPEAVGDGDKKIPKHELSALNKVVIGVHPPASMNSALDKWVEDGNEITKSDVALTMLYLRRRRMFIKALQLTEWLESKKHLEMSETNYASHLDFVAKVCGINKAEEYMKRIPESFMGEVVYRTFLANCVASTNVKKAEEIFNKMRGLDVPISCFSCNQMLLLCKRTDKKKIADVLLLMEKEQVKPSLFTYQILIDVKGQSKDINGMEQIFETMKAEGINPSTEIRASLARHYANSGFKDKAEKILKELEGDDLKKNRWACRLLLPIYASLGRDDEVGRIWEVCESDPRLEECVAAIEAWGQLNKIENSEAAFEEVLKKVKRKPSAKHFNVLLKVYANHKMLTKGKDLVKRMADLGCSIGPMTWDGLVKLYVGAGEVEKADSILERAIKQKTGRPLFSSFLLILDKYGQRGDIHNAEKIYLMMKQAGYPVKLRQYQSLLQAYVNAKVPAYGFVDRMRGDNLFPNKLVAAQLAQADAFRKSPFSELME</sequence>
<evidence type="ECO:0000259" key="8">
    <source>
        <dbReference type="Pfam" id="PF17177"/>
    </source>
</evidence>
<protein>
    <recommendedName>
        <fullName evidence="8">PROP1-like PPR domain-containing protein</fullName>
    </recommendedName>
</protein>
<name>S8E1A6_9LAMI</name>
<dbReference type="Pfam" id="PF01535">
    <property type="entry name" value="PPR"/>
    <property type="match status" value="2"/>
</dbReference>
<evidence type="ECO:0000256" key="3">
    <source>
        <dbReference type="ARBA" id="ARBA00022737"/>
    </source>
</evidence>
<feature type="compositionally biased region" description="Acidic residues" evidence="7">
    <location>
        <begin position="46"/>
        <end position="58"/>
    </location>
</feature>
<dbReference type="PANTHER" id="PTHR45717:SF15">
    <property type="entry name" value="AGL218WP"/>
    <property type="match status" value="1"/>
</dbReference>
<dbReference type="PROSITE" id="PS51375">
    <property type="entry name" value="PPR"/>
    <property type="match status" value="1"/>
</dbReference>
<dbReference type="Gene3D" id="1.25.40.10">
    <property type="entry name" value="Tetratricopeptide repeat domain"/>
    <property type="match status" value="2"/>
</dbReference>
<dbReference type="GO" id="GO:0005739">
    <property type="term" value="C:mitochondrion"/>
    <property type="evidence" value="ECO:0007669"/>
    <property type="project" value="UniProtKB-SubCell"/>
</dbReference>
<evidence type="ECO:0000256" key="2">
    <source>
        <dbReference type="ARBA" id="ARBA00007626"/>
    </source>
</evidence>
<dbReference type="InterPro" id="IPR033443">
    <property type="entry name" value="PROP1-like_PPR_dom"/>
</dbReference>
<dbReference type="InterPro" id="IPR002885">
    <property type="entry name" value="PPR_rpt"/>
</dbReference>
<accession>S8E1A6</accession>
<organism evidence="9 10">
    <name type="scientific">Genlisea aurea</name>
    <dbReference type="NCBI Taxonomy" id="192259"/>
    <lineage>
        <taxon>Eukaryota</taxon>
        <taxon>Viridiplantae</taxon>
        <taxon>Streptophyta</taxon>
        <taxon>Embryophyta</taxon>
        <taxon>Tracheophyta</taxon>
        <taxon>Spermatophyta</taxon>
        <taxon>Magnoliopsida</taxon>
        <taxon>eudicotyledons</taxon>
        <taxon>Gunneridae</taxon>
        <taxon>Pentapetalae</taxon>
        <taxon>asterids</taxon>
        <taxon>lamiids</taxon>
        <taxon>Lamiales</taxon>
        <taxon>Lentibulariaceae</taxon>
        <taxon>Genlisea</taxon>
    </lineage>
</organism>
<dbReference type="InterPro" id="IPR011990">
    <property type="entry name" value="TPR-like_helical_dom_sf"/>
</dbReference>
<reference evidence="9 10" key="1">
    <citation type="journal article" date="2013" name="BMC Genomics">
        <title>The miniature genome of a carnivorous plant Genlisea aurea contains a low number of genes and short non-coding sequences.</title>
        <authorList>
            <person name="Leushkin E.V."/>
            <person name="Sutormin R.A."/>
            <person name="Nabieva E.R."/>
            <person name="Penin A.A."/>
            <person name="Kondrashov A.S."/>
            <person name="Logacheva M.D."/>
        </authorList>
    </citation>
    <scope>NUCLEOTIDE SEQUENCE [LARGE SCALE GENOMIC DNA]</scope>
</reference>
<evidence type="ECO:0000256" key="5">
    <source>
        <dbReference type="ARBA" id="ARBA00023128"/>
    </source>
</evidence>
<evidence type="ECO:0000256" key="6">
    <source>
        <dbReference type="PROSITE-ProRule" id="PRU00708"/>
    </source>
</evidence>
<keyword evidence="5" id="KW-0496">Mitochondrion</keyword>
<dbReference type="PANTHER" id="PTHR45717">
    <property type="entry name" value="OS12G0527900 PROTEIN"/>
    <property type="match status" value="1"/>
</dbReference>
<dbReference type="Pfam" id="PF17177">
    <property type="entry name" value="PPR_long"/>
    <property type="match status" value="1"/>
</dbReference>
<dbReference type="SUPFAM" id="SSF81901">
    <property type="entry name" value="HCP-like"/>
    <property type="match status" value="1"/>
</dbReference>
<dbReference type="OrthoDB" id="739241at2759"/>
<dbReference type="AlphaFoldDB" id="S8E1A6"/>
<comment type="similarity">
    <text evidence="2">Belongs to the PPR family. P subfamily.</text>
</comment>
<dbReference type="Proteomes" id="UP000015453">
    <property type="component" value="Unassembled WGS sequence"/>
</dbReference>
<evidence type="ECO:0000256" key="1">
    <source>
        <dbReference type="ARBA" id="ARBA00004173"/>
    </source>
</evidence>
<feature type="non-terminal residue" evidence="9">
    <location>
        <position position="1"/>
    </location>
</feature>
<evidence type="ECO:0000256" key="4">
    <source>
        <dbReference type="ARBA" id="ARBA00022946"/>
    </source>
</evidence>
<evidence type="ECO:0000313" key="10">
    <source>
        <dbReference type="Proteomes" id="UP000015453"/>
    </source>
</evidence>
<keyword evidence="4" id="KW-0809">Transit peptide</keyword>
<comment type="subcellular location">
    <subcellularLocation>
        <location evidence="1">Mitochondrion</location>
    </subcellularLocation>
</comment>
<gene>
    <name evidence="9" type="ORF">M569_08698</name>
</gene>
<dbReference type="EMBL" id="AUSU01003881">
    <property type="protein sequence ID" value="EPS66077.1"/>
    <property type="molecule type" value="Genomic_DNA"/>
</dbReference>
<keyword evidence="10" id="KW-1185">Reference proteome</keyword>
<feature type="compositionally biased region" description="Acidic residues" evidence="7">
    <location>
        <begin position="11"/>
        <end position="22"/>
    </location>
</feature>
<evidence type="ECO:0000256" key="7">
    <source>
        <dbReference type="SAM" id="MobiDB-lite"/>
    </source>
</evidence>
<proteinExistence type="inferred from homology"/>
<dbReference type="GO" id="GO:0003729">
    <property type="term" value="F:mRNA binding"/>
    <property type="evidence" value="ECO:0007669"/>
    <property type="project" value="UniProtKB-ARBA"/>
</dbReference>
<dbReference type="NCBIfam" id="TIGR00756">
    <property type="entry name" value="PPR"/>
    <property type="match status" value="1"/>
</dbReference>
<feature type="region of interest" description="Disordered" evidence="7">
    <location>
        <begin position="1"/>
        <end position="64"/>
    </location>
</feature>
<keyword evidence="3" id="KW-0677">Repeat</keyword>
<comment type="caution">
    <text evidence="9">The sequence shown here is derived from an EMBL/GenBank/DDBJ whole genome shotgun (WGS) entry which is preliminary data.</text>
</comment>
<dbReference type="FunFam" id="1.25.40.10:FF:000394">
    <property type="entry name" value="Pentatricopeptide repeat-containing protein, mitochondrial"/>
    <property type="match status" value="1"/>
</dbReference>
<evidence type="ECO:0000313" key="9">
    <source>
        <dbReference type="EMBL" id="EPS66077.1"/>
    </source>
</evidence>
<feature type="domain" description="PROP1-like PPR" evidence="8">
    <location>
        <begin position="172"/>
        <end position="333"/>
    </location>
</feature>
<feature type="repeat" description="PPR" evidence="6">
    <location>
        <begin position="238"/>
        <end position="272"/>
    </location>
</feature>